<evidence type="ECO:0000256" key="1">
    <source>
        <dbReference type="ARBA" id="ARBA00007374"/>
    </source>
</evidence>
<dbReference type="GO" id="GO:0046854">
    <property type="term" value="P:phosphatidylinositol phosphate biosynthetic process"/>
    <property type="evidence" value="ECO:0007669"/>
    <property type="project" value="TreeGrafter"/>
</dbReference>
<feature type="region of interest" description="Disordered" evidence="5">
    <location>
        <begin position="275"/>
        <end position="294"/>
    </location>
</feature>
<dbReference type="PANTHER" id="PTHR12400:SF103">
    <property type="entry name" value="INOSITOL POLYPHOSPHATE MULTIKINASE"/>
    <property type="match status" value="1"/>
</dbReference>
<evidence type="ECO:0000256" key="4">
    <source>
        <dbReference type="RuleBase" id="RU363090"/>
    </source>
</evidence>
<reference evidence="6" key="1">
    <citation type="submission" date="2020-11" db="EMBL/GenBank/DDBJ databases">
        <title>Kefir isolates.</title>
        <authorList>
            <person name="Marcisauskas S."/>
            <person name="Kim Y."/>
            <person name="Blasche S."/>
        </authorList>
    </citation>
    <scope>NUCLEOTIDE SEQUENCE</scope>
    <source>
        <strain evidence="6">Olga-1</strain>
    </source>
</reference>
<dbReference type="PANTHER" id="PTHR12400">
    <property type="entry name" value="INOSITOL POLYPHOSPHATE KINASE"/>
    <property type="match status" value="1"/>
</dbReference>
<evidence type="ECO:0000313" key="6">
    <source>
        <dbReference type="EMBL" id="KAG0687115.1"/>
    </source>
</evidence>
<dbReference type="InterPro" id="IPR038286">
    <property type="entry name" value="IPK_sf"/>
</dbReference>
<dbReference type="EC" id="2.7.-.-" evidence="4"/>
<dbReference type="GO" id="GO:0032958">
    <property type="term" value="P:inositol phosphate biosynthetic process"/>
    <property type="evidence" value="ECO:0007669"/>
    <property type="project" value="InterPro"/>
</dbReference>
<name>A0A9P6WHA0_9ASCO</name>
<gene>
    <name evidence="6" type="ORF">C6P40_002864</name>
</gene>
<dbReference type="GO" id="GO:0000824">
    <property type="term" value="F:inositol-1,4,5,6-tetrakisphosphate 3-kinase activity"/>
    <property type="evidence" value="ECO:0007669"/>
    <property type="project" value="TreeGrafter"/>
</dbReference>
<evidence type="ECO:0000256" key="2">
    <source>
        <dbReference type="ARBA" id="ARBA00022679"/>
    </source>
</evidence>
<protein>
    <recommendedName>
        <fullName evidence="4">Kinase</fullName>
        <ecNumber evidence="4">2.7.-.-</ecNumber>
    </recommendedName>
</protein>
<keyword evidence="3 4" id="KW-0418">Kinase</keyword>
<dbReference type="InterPro" id="IPR005522">
    <property type="entry name" value="IPK"/>
</dbReference>
<sequence length="338" mass="38937">MIPLQHKAAGHEGPMQSIDGSLFVKPTTNQEIEFYNKTQVKRMKLGDIEYGESLFDWMPEYVGVLYPGASNDLIRETNGRIDQDLLNKATDTLEIEGENKQYLILNNVLNGFSQPSIMDIKLGSILYDDSASIEKIERMKNVSKTTTSGSLSFRIAGMIIKDDFEGKLPQDLPHLKMKDVCNKDFEKEYLTFNKYFGRKLTKENVSEGLKIFFRYNKLPKKVQDIIIQNFYVRLQMLYNCLLDEEVRIVSGSLFFVFENDIERWEKLGYEDPIIQPQLANDEDEDDEEEEDTDDDVVNAPLSTLKFIDFAHAKYTPTQGYDEGIVSGIENLFEIIEHV</sequence>
<dbReference type="GO" id="GO:0008440">
    <property type="term" value="F:inositol-1,4,5-trisphosphate 3-kinase activity"/>
    <property type="evidence" value="ECO:0007669"/>
    <property type="project" value="TreeGrafter"/>
</dbReference>
<dbReference type="GO" id="GO:0005737">
    <property type="term" value="C:cytoplasm"/>
    <property type="evidence" value="ECO:0007669"/>
    <property type="project" value="TreeGrafter"/>
</dbReference>
<accession>A0A9P6WHA0</accession>
<feature type="region of interest" description="Disordered" evidence="5">
    <location>
        <begin position="1"/>
        <end position="20"/>
    </location>
</feature>
<evidence type="ECO:0000256" key="3">
    <source>
        <dbReference type="ARBA" id="ARBA00022777"/>
    </source>
</evidence>
<dbReference type="AlphaFoldDB" id="A0A9P6WHA0"/>
<proteinExistence type="inferred from homology"/>
<dbReference type="GO" id="GO:0005634">
    <property type="term" value="C:nucleus"/>
    <property type="evidence" value="ECO:0007669"/>
    <property type="project" value="TreeGrafter"/>
</dbReference>
<feature type="compositionally biased region" description="Acidic residues" evidence="5">
    <location>
        <begin position="280"/>
        <end position="294"/>
    </location>
</feature>
<comment type="caution">
    <text evidence="6">The sequence shown here is derived from an EMBL/GenBank/DDBJ whole genome shotgun (WGS) entry which is preliminary data.</text>
</comment>
<evidence type="ECO:0000256" key="5">
    <source>
        <dbReference type="SAM" id="MobiDB-lite"/>
    </source>
</evidence>
<evidence type="ECO:0000313" key="7">
    <source>
        <dbReference type="Proteomes" id="UP000697127"/>
    </source>
</evidence>
<dbReference type="Pfam" id="PF03770">
    <property type="entry name" value="IPK"/>
    <property type="match status" value="1"/>
</dbReference>
<dbReference type="Gene3D" id="3.30.470.160">
    <property type="entry name" value="Inositol polyphosphate kinase"/>
    <property type="match status" value="1"/>
</dbReference>
<keyword evidence="7" id="KW-1185">Reference proteome</keyword>
<dbReference type="Proteomes" id="UP000697127">
    <property type="component" value="Unassembled WGS sequence"/>
</dbReference>
<comment type="similarity">
    <text evidence="1 4">Belongs to the inositol phosphokinase (IPK) family.</text>
</comment>
<organism evidence="6 7">
    <name type="scientific">Pichia californica</name>
    <dbReference type="NCBI Taxonomy" id="460514"/>
    <lineage>
        <taxon>Eukaryota</taxon>
        <taxon>Fungi</taxon>
        <taxon>Dikarya</taxon>
        <taxon>Ascomycota</taxon>
        <taxon>Saccharomycotina</taxon>
        <taxon>Pichiomycetes</taxon>
        <taxon>Pichiales</taxon>
        <taxon>Pichiaceae</taxon>
        <taxon>Pichia</taxon>
    </lineage>
</organism>
<dbReference type="SUPFAM" id="SSF56104">
    <property type="entry name" value="SAICAR synthase-like"/>
    <property type="match status" value="1"/>
</dbReference>
<keyword evidence="2 4" id="KW-0808">Transferase</keyword>
<dbReference type="EMBL" id="PUHW01000312">
    <property type="protein sequence ID" value="KAG0687115.1"/>
    <property type="molecule type" value="Genomic_DNA"/>
</dbReference>